<proteinExistence type="predicted"/>
<dbReference type="GO" id="GO:0030182">
    <property type="term" value="P:neuron differentiation"/>
    <property type="evidence" value="ECO:0007669"/>
    <property type="project" value="TreeGrafter"/>
</dbReference>
<sequence>MRCVAGLPAVPRNVTASERRHGRVVVVEWAAEAEASEAEAPGGEVVLFVVEERHHVGCHLAAERLGAWTPRHRSARAGAALRGVVRPGRWYQFRVAAVGANGTRGFSQPSRPFKLSAAPRAPDPPLGLRVGPLSRAGDGLRAELSWQRPPSDLPVLRYKVFWSRRLHGEGEGDVVTSTAASDAPAAPADGPGPSTTTAATTAAAKQTSVLVHHQTVGGVSTPTHKPIV</sequence>
<dbReference type="EMBL" id="JAZDUA010000168">
    <property type="protein sequence ID" value="KAK7865671.1"/>
    <property type="molecule type" value="Genomic_DNA"/>
</dbReference>
<evidence type="ECO:0000313" key="3">
    <source>
        <dbReference type="Proteomes" id="UP001378592"/>
    </source>
</evidence>
<dbReference type="InterPro" id="IPR036116">
    <property type="entry name" value="FN3_sf"/>
</dbReference>
<dbReference type="AlphaFoldDB" id="A0AAN9VLT3"/>
<dbReference type="PANTHER" id="PTHR14131">
    <property type="entry name" value="ANOSMIN"/>
    <property type="match status" value="1"/>
</dbReference>
<protein>
    <submittedName>
        <fullName evidence="2">Uncharacterized protein</fullName>
    </submittedName>
</protein>
<dbReference type="GO" id="GO:0009986">
    <property type="term" value="C:cell surface"/>
    <property type="evidence" value="ECO:0007669"/>
    <property type="project" value="TreeGrafter"/>
</dbReference>
<reference evidence="2 3" key="1">
    <citation type="submission" date="2024-03" db="EMBL/GenBank/DDBJ databases">
        <title>The genome assembly and annotation of the cricket Gryllus longicercus Weissman &amp; Gray.</title>
        <authorList>
            <person name="Szrajer S."/>
            <person name="Gray D."/>
            <person name="Ylla G."/>
        </authorList>
    </citation>
    <scope>NUCLEOTIDE SEQUENCE [LARGE SCALE GENOMIC DNA]</scope>
    <source>
        <strain evidence="2">DAG 2021-001</strain>
        <tissue evidence="2">Whole body minus gut</tissue>
    </source>
</reference>
<evidence type="ECO:0000313" key="2">
    <source>
        <dbReference type="EMBL" id="KAK7865671.1"/>
    </source>
</evidence>
<feature type="region of interest" description="Disordered" evidence="1">
    <location>
        <begin position="171"/>
        <end position="198"/>
    </location>
</feature>
<dbReference type="InterPro" id="IPR042447">
    <property type="entry name" value="Anosmin-1"/>
</dbReference>
<keyword evidence="3" id="KW-1185">Reference proteome</keyword>
<evidence type="ECO:0000256" key="1">
    <source>
        <dbReference type="SAM" id="MobiDB-lite"/>
    </source>
</evidence>
<dbReference type="PANTHER" id="PTHR14131:SF5">
    <property type="entry name" value="ANOSMIN-1"/>
    <property type="match status" value="1"/>
</dbReference>
<comment type="caution">
    <text evidence="2">The sequence shown here is derived from an EMBL/GenBank/DDBJ whole genome shotgun (WGS) entry which is preliminary data.</text>
</comment>
<dbReference type="SUPFAM" id="SSF49265">
    <property type="entry name" value="Fibronectin type III"/>
    <property type="match status" value="1"/>
</dbReference>
<feature type="compositionally biased region" description="Low complexity" evidence="1">
    <location>
        <begin position="176"/>
        <end position="198"/>
    </location>
</feature>
<dbReference type="InterPro" id="IPR013783">
    <property type="entry name" value="Ig-like_fold"/>
</dbReference>
<dbReference type="Proteomes" id="UP001378592">
    <property type="component" value="Unassembled WGS sequence"/>
</dbReference>
<gene>
    <name evidence="2" type="ORF">R5R35_014495</name>
</gene>
<accession>A0AAN9VLT3</accession>
<dbReference type="Gene3D" id="2.60.40.10">
    <property type="entry name" value="Immunoglobulins"/>
    <property type="match status" value="1"/>
</dbReference>
<organism evidence="2 3">
    <name type="scientific">Gryllus longicercus</name>
    <dbReference type="NCBI Taxonomy" id="2509291"/>
    <lineage>
        <taxon>Eukaryota</taxon>
        <taxon>Metazoa</taxon>
        <taxon>Ecdysozoa</taxon>
        <taxon>Arthropoda</taxon>
        <taxon>Hexapoda</taxon>
        <taxon>Insecta</taxon>
        <taxon>Pterygota</taxon>
        <taxon>Neoptera</taxon>
        <taxon>Polyneoptera</taxon>
        <taxon>Orthoptera</taxon>
        <taxon>Ensifera</taxon>
        <taxon>Gryllidea</taxon>
        <taxon>Grylloidea</taxon>
        <taxon>Gryllidae</taxon>
        <taxon>Gryllinae</taxon>
        <taxon>Gryllus</taxon>
    </lineage>
</organism>
<name>A0AAN9VLT3_9ORTH</name>